<evidence type="ECO:0000313" key="9">
    <source>
        <dbReference type="Proteomes" id="UP001567538"/>
    </source>
</evidence>
<dbReference type="GO" id="GO:0003677">
    <property type="term" value="F:DNA binding"/>
    <property type="evidence" value="ECO:0007669"/>
    <property type="project" value="UniProtKB-KW"/>
</dbReference>
<evidence type="ECO:0000256" key="4">
    <source>
        <dbReference type="ARBA" id="ARBA00023163"/>
    </source>
</evidence>
<dbReference type="FunFam" id="4.10.280.10:FF:000022">
    <property type="entry name" value="Basic helix-loop-helix transcription factor"/>
    <property type="match status" value="1"/>
</dbReference>
<feature type="compositionally biased region" description="Basic residues" evidence="6">
    <location>
        <begin position="100"/>
        <end position="123"/>
    </location>
</feature>
<dbReference type="AlphaFoldDB" id="A0ABD1I8E4"/>
<dbReference type="SUPFAM" id="SSF47459">
    <property type="entry name" value="HLH, helix-loop-helix DNA-binding domain"/>
    <property type="match status" value="1"/>
</dbReference>
<evidence type="ECO:0000313" key="8">
    <source>
        <dbReference type="EMBL" id="KAL1564747.1"/>
    </source>
</evidence>
<name>A0ABD1I8E4_SALDI</name>
<keyword evidence="5" id="KW-0539">Nucleus</keyword>
<sequence length="210" mass="24205">MEAVEAFLDGEWESLSKLFSFEDSDGLLHCNTNDLLVDANLYQNSLDHDATSEIERSLFASFPDDLMDEILHLKAQMLCSDELDNADVAVQEYHNPSQNSKKRPRVTRQVRKKTKKAKNKARKSPATDPQSLYARKGLMRRERINERLRILQYLVPNGAKHDISTMLEEAVQYVKFLQLQIKLLSYDDTWMYAPIAYNGMDTSLYNAPNL</sequence>
<gene>
    <name evidence="8" type="ORF">AAHA92_07050</name>
</gene>
<dbReference type="InterPro" id="IPR045843">
    <property type="entry name" value="IND-like"/>
</dbReference>
<dbReference type="Proteomes" id="UP001567538">
    <property type="component" value="Unassembled WGS sequence"/>
</dbReference>
<comment type="caution">
    <text evidence="8">The sequence shown here is derived from an EMBL/GenBank/DDBJ whole genome shotgun (WGS) entry which is preliminary data.</text>
</comment>
<reference evidence="8 9" key="1">
    <citation type="submission" date="2024-06" db="EMBL/GenBank/DDBJ databases">
        <title>A chromosome level genome sequence of Diviner's sage (Salvia divinorum).</title>
        <authorList>
            <person name="Ford S.A."/>
            <person name="Ro D.-K."/>
            <person name="Ness R.W."/>
            <person name="Phillips M.A."/>
        </authorList>
    </citation>
    <scope>NUCLEOTIDE SEQUENCE [LARGE SCALE GENOMIC DNA]</scope>
    <source>
        <strain evidence="8">SAF-2024a</strain>
        <tissue evidence="8">Leaf</tissue>
    </source>
</reference>
<dbReference type="InterPro" id="IPR036638">
    <property type="entry name" value="HLH_DNA-bd_sf"/>
</dbReference>
<dbReference type="InterPro" id="IPR011598">
    <property type="entry name" value="bHLH_dom"/>
</dbReference>
<proteinExistence type="predicted"/>
<dbReference type="Gene3D" id="4.10.280.10">
    <property type="entry name" value="Helix-loop-helix DNA-binding domain"/>
    <property type="match status" value="1"/>
</dbReference>
<dbReference type="GO" id="GO:0005634">
    <property type="term" value="C:nucleus"/>
    <property type="evidence" value="ECO:0007669"/>
    <property type="project" value="UniProtKB-SubCell"/>
</dbReference>
<evidence type="ECO:0000256" key="6">
    <source>
        <dbReference type="SAM" id="MobiDB-lite"/>
    </source>
</evidence>
<dbReference type="PANTHER" id="PTHR16223:SF300">
    <property type="entry name" value="TRANSCRIPTION FACTOR BHLH133"/>
    <property type="match status" value="1"/>
</dbReference>
<dbReference type="PANTHER" id="PTHR16223">
    <property type="entry name" value="TRANSCRIPTION FACTOR BHLH83-RELATED"/>
    <property type="match status" value="1"/>
</dbReference>
<accession>A0ABD1I8E4</accession>
<feature type="domain" description="BHLH" evidence="7">
    <location>
        <begin position="128"/>
        <end position="177"/>
    </location>
</feature>
<feature type="region of interest" description="Disordered" evidence="6">
    <location>
        <begin position="93"/>
        <end position="132"/>
    </location>
</feature>
<evidence type="ECO:0000256" key="1">
    <source>
        <dbReference type="ARBA" id="ARBA00004123"/>
    </source>
</evidence>
<dbReference type="CDD" id="cd11454">
    <property type="entry name" value="bHLH_AtIND_like"/>
    <property type="match status" value="1"/>
</dbReference>
<dbReference type="GO" id="GO:0006355">
    <property type="term" value="P:regulation of DNA-templated transcription"/>
    <property type="evidence" value="ECO:0007669"/>
    <property type="project" value="UniProtKB-ARBA"/>
</dbReference>
<dbReference type="GO" id="GO:0048766">
    <property type="term" value="P:root hair initiation"/>
    <property type="evidence" value="ECO:0007669"/>
    <property type="project" value="UniProtKB-ARBA"/>
</dbReference>
<dbReference type="PROSITE" id="PS50888">
    <property type="entry name" value="BHLH"/>
    <property type="match status" value="1"/>
</dbReference>
<dbReference type="EMBL" id="JBEAFC010000003">
    <property type="protein sequence ID" value="KAL1564747.1"/>
    <property type="molecule type" value="Genomic_DNA"/>
</dbReference>
<dbReference type="Pfam" id="PF00010">
    <property type="entry name" value="HLH"/>
    <property type="match status" value="1"/>
</dbReference>
<keyword evidence="9" id="KW-1185">Reference proteome</keyword>
<evidence type="ECO:0000256" key="3">
    <source>
        <dbReference type="ARBA" id="ARBA00023125"/>
    </source>
</evidence>
<dbReference type="SMART" id="SM00353">
    <property type="entry name" value="HLH"/>
    <property type="match status" value="1"/>
</dbReference>
<comment type="subcellular location">
    <subcellularLocation>
        <location evidence="1">Nucleus</location>
    </subcellularLocation>
</comment>
<keyword evidence="2" id="KW-0805">Transcription regulation</keyword>
<protein>
    <submittedName>
        <fullName evidence="8">Basic helix-loop-helix transcription factor</fullName>
    </submittedName>
</protein>
<evidence type="ECO:0000259" key="7">
    <source>
        <dbReference type="PROSITE" id="PS50888"/>
    </source>
</evidence>
<keyword evidence="4" id="KW-0804">Transcription</keyword>
<organism evidence="8 9">
    <name type="scientific">Salvia divinorum</name>
    <name type="common">Maria pastora</name>
    <name type="synonym">Diviner's sage</name>
    <dbReference type="NCBI Taxonomy" id="28513"/>
    <lineage>
        <taxon>Eukaryota</taxon>
        <taxon>Viridiplantae</taxon>
        <taxon>Streptophyta</taxon>
        <taxon>Embryophyta</taxon>
        <taxon>Tracheophyta</taxon>
        <taxon>Spermatophyta</taxon>
        <taxon>Magnoliopsida</taxon>
        <taxon>eudicotyledons</taxon>
        <taxon>Gunneridae</taxon>
        <taxon>Pentapetalae</taxon>
        <taxon>asterids</taxon>
        <taxon>lamiids</taxon>
        <taxon>Lamiales</taxon>
        <taxon>Lamiaceae</taxon>
        <taxon>Nepetoideae</taxon>
        <taxon>Mentheae</taxon>
        <taxon>Salviinae</taxon>
        <taxon>Salvia</taxon>
        <taxon>Salvia subgen. Calosphace</taxon>
    </lineage>
</organism>
<keyword evidence="3" id="KW-0238">DNA-binding</keyword>
<evidence type="ECO:0000256" key="2">
    <source>
        <dbReference type="ARBA" id="ARBA00023015"/>
    </source>
</evidence>
<evidence type="ECO:0000256" key="5">
    <source>
        <dbReference type="ARBA" id="ARBA00023242"/>
    </source>
</evidence>